<dbReference type="eggNOG" id="COG2995">
    <property type="taxonomic scope" value="Bacteria"/>
</dbReference>
<comment type="caution">
    <text evidence="2">The sequence shown here is derived from an EMBL/GenBank/DDBJ whole genome shotgun (WGS) entry which is preliminary data.</text>
</comment>
<feature type="transmembrane region" description="Helical" evidence="1">
    <location>
        <begin position="149"/>
        <end position="168"/>
    </location>
</feature>
<evidence type="ECO:0000256" key="1">
    <source>
        <dbReference type="SAM" id="Phobius"/>
    </source>
</evidence>
<sequence length="210" mass="23419">MSLALSLAPLAYVACPECDLLLNPVVPEPGDKAYCPRCGYLLQRPRKRSIERTLALSLTGLILIVPANLLPMVGIKIFGNSQDGNLWTGVSALFKEDMWAVAVLVLLSSVLLPLVNLGLAFLIGFHLFMHKANNQLARWMHWYEHLNEWAMLEVYALGIIVACVKLAGMAELRFGLGLFAFIGLLIVNAMLSNELDCYFFWQRIAQLTKK</sequence>
<name>V5C1M5_9GAMM</name>
<dbReference type="InterPro" id="IPR007498">
    <property type="entry name" value="PqiA-like"/>
</dbReference>
<evidence type="ECO:0000313" key="2">
    <source>
        <dbReference type="EMBL" id="ESS74009.1"/>
    </source>
</evidence>
<reference evidence="2 3" key="1">
    <citation type="journal article" date="2013" name="Genome Announc.">
        <title>Draft Genome Sequence of the Methanotrophic Gammaproteobacterium Methyloglobulus morosus DSM 22980 Strain KoM1.</title>
        <authorList>
            <person name="Poehlein A."/>
            <person name="Deutzmann J.S."/>
            <person name="Daniel R."/>
            <person name="Simeonova D.D."/>
        </authorList>
    </citation>
    <scope>NUCLEOTIDE SEQUENCE [LARGE SCALE GENOMIC DNA]</scope>
    <source>
        <strain evidence="2 3">KoM1</strain>
    </source>
</reference>
<dbReference type="STRING" id="1116472.MGMO_7c00280"/>
<feature type="transmembrane region" description="Helical" evidence="1">
    <location>
        <begin position="98"/>
        <end position="128"/>
    </location>
</feature>
<dbReference type="Pfam" id="PF04403">
    <property type="entry name" value="PqiA"/>
    <property type="match status" value="1"/>
</dbReference>
<dbReference type="AlphaFoldDB" id="V5C1M5"/>
<feature type="transmembrane region" description="Helical" evidence="1">
    <location>
        <begin position="174"/>
        <end position="201"/>
    </location>
</feature>
<feature type="transmembrane region" description="Helical" evidence="1">
    <location>
        <begin position="54"/>
        <end position="78"/>
    </location>
</feature>
<dbReference type="OrthoDB" id="5291921at2"/>
<protein>
    <submittedName>
        <fullName evidence="2">Paraquat-inducible protein A</fullName>
    </submittedName>
</protein>
<accession>V5C1M5</accession>
<keyword evidence="1" id="KW-0812">Transmembrane</keyword>
<proteinExistence type="predicted"/>
<keyword evidence="3" id="KW-1185">Reference proteome</keyword>
<organism evidence="2 3">
    <name type="scientific">Methyloglobulus morosus KoM1</name>
    <dbReference type="NCBI Taxonomy" id="1116472"/>
    <lineage>
        <taxon>Bacteria</taxon>
        <taxon>Pseudomonadati</taxon>
        <taxon>Pseudomonadota</taxon>
        <taxon>Gammaproteobacteria</taxon>
        <taxon>Methylococcales</taxon>
        <taxon>Methylococcaceae</taxon>
        <taxon>Methyloglobulus</taxon>
    </lineage>
</organism>
<dbReference type="EMBL" id="AYLO01000007">
    <property type="protein sequence ID" value="ESS74009.1"/>
    <property type="molecule type" value="Genomic_DNA"/>
</dbReference>
<evidence type="ECO:0000313" key="3">
    <source>
        <dbReference type="Proteomes" id="UP000017842"/>
    </source>
</evidence>
<dbReference type="RefSeq" id="WP_023493081.1">
    <property type="nucleotide sequence ID" value="NZ_AYLO01000007.1"/>
</dbReference>
<dbReference type="PATRIC" id="fig|1116472.3.peg.155"/>
<keyword evidence="1" id="KW-0472">Membrane</keyword>
<keyword evidence="1" id="KW-1133">Transmembrane helix</keyword>
<gene>
    <name evidence="2" type="ORF">MGMO_7c00280</name>
</gene>
<dbReference type="Proteomes" id="UP000017842">
    <property type="component" value="Unassembled WGS sequence"/>
</dbReference>